<keyword evidence="6" id="KW-1185">Reference proteome</keyword>
<sequence length="714" mass="75482">MGAGDDFGDAVGKLLHPRSIAILGASDNPVKLSGRPVDYLKRFGYSGRVLPVNPHRSRVQGIPAFRSLDEIDGEIDLALVMLPAEQVVPAVRKCAERGIPAAIIGAAGFAETGAAGAELQRQLTEIAAERGIRLLGPNCLGMINVRNRAVATFTSALDENIALREGPVAFVSQSGAFGSFIFSAAQQEGIGISHYLNTGNEADLSVAEILSGLVEDPQVQVLMAYLEGLEDGEQFLRAARRAHELDKPLLVVKVGRSTAGARAAHSHTASLAGEDTVFDGAVRQHGVVRVGGLEPLLDAAQVFAAQRRPRGRRLTTLSLSGGAGVLMADAAANHRIEIGEWEPEWQQRMASVIPPFGSPRNPIDLTATLISEPDLLRRSLQVAVKHPGTDMIAVLLGNADSGADQLIEIIRQAYESTDRPIVVVWTGGSGRPRQRLRELGIPCFTDPARAAAALGALADFSFRPPLPAAARPDDIEDRVVRAIVCKARSEDKRQLDEYDSTRLIAAYGIPCAGSYPVTTVQDAVEAAAELGGRVAVKLLSDRIGHKTDVGGVRLDLRTPEQVREAAADLLEIAADTGQARPAVLVQRMVTGGAELVAGIKRDPVFGPVVLVGFGGVLVDVLADTRIGVPPFDSDTARRLLLSLRASEVFAGLRGQPALDLDGAADAVMRLSWLAADLADEVEELDVNPLVLGPSGATAVDCLAVLSAGAPEERH</sequence>
<dbReference type="GO" id="GO:0043758">
    <property type="term" value="F:acetate-CoA ligase (ADP-forming) activity"/>
    <property type="evidence" value="ECO:0007669"/>
    <property type="project" value="InterPro"/>
</dbReference>
<dbReference type="InterPro" id="IPR043938">
    <property type="entry name" value="Ligase_CoA_dom"/>
</dbReference>
<evidence type="ECO:0000256" key="2">
    <source>
        <dbReference type="ARBA" id="ARBA00022741"/>
    </source>
</evidence>
<keyword evidence="3" id="KW-0067">ATP-binding</keyword>
<dbReference type="InterPro" id="IPR013815">
    <property type="entry name" value="ATP_grasp_subdomain_1"/>
</dbReference>
<evidence type="ECO:0000256" key="3">
    <source>
        <dbReference type="ARBA" id="ARBA00022840"/>
    </source>
</evidence>
<dbReference type="PANTHER" id="PTHR43334:SF1">
    <property type="entry name" value="3-HYDROXYPROPIONATE--COA LIGASE [ADP-FORMING]"/>
    <property type="match status" value="1"/>
</dbReference>
<keyword evidence="1" id="KW-0436">Ligase</keyword>
<accession>A0A073B3A2</accession>
<evidence type="ECO:0000259" key="4">
    <source>
        <dbReference type="SMART" id="SM00881"/>
    </source>
</evidence>
<gene>
    <name evidence="5" type="ORF">GU90_02150</name>
</gene>
<evidence type="ECO:0000313" key="5">
    <source>
        <dbReference type="EMBL" id="KEI45722.1"/>
    </source>
</evidence>
<dbReference type="InterPro" id="IPR003781">
    <property type="entry name" value="CoA-bd"/>
</dbReference>
<dbReference type="SMART" id="SM00881">
    <property type="entry name" value="CoA_binding"/>
    <property type="match status" value="1"/>
</dbReference>
<reference evidence="5 6" key="1">
    <citation type="submission" date="2014-06" db="EMBL/GenBank/DDBJ databases">
        <title>Saccharopolyspora rectivirgula DSM-43113 Genome sequencing.</title>
        <authorList>
            <person name="Barrera C."/>
            <person name="Millon L."/>
            <person name="Rognon B."/>
            <person name="Zaugg C."/>
            <person name="Monod M."/>
        </authorList>
    </citation>
    <scope>NUCLEOTIDE SEQUENCE [LARGE SCALE GENOMIC DNA]</scope>
    <source>
        <strain evidence="5 6">DSM 43113</strain>
    </source>
</reference>
<dbReference type="InterPro" id="IPR051538">
    <property type="entry name" value="Acyl-CoA_Synth/Transferase"/>
</dbReference>
<dbReference type="eggNOG" id="COG1042">
    <property type="taxonomic scope" value="Bacteria"/>
</dbReference>
<dbReference type="Gene3D" id="3.40.50.261">
    <property type="entry name" value="Succinyl-CoA synthetase domains"/>
    <property type="match status" value="2"/>
</dbReference>
<dbReference type="Pfam" id="PF19045">
    <property type="entry name" value="Ligase_CoA_2"/>
    <property type="match status" value="1"/>
</dbReference>
<keyword evidence="2" id="KW-0547">Nucleotide-binding</keyword>
<dbReference type="PANTHER" id="PTHR43334">
    <property type="entry name" value="ACETATE--COA LIGASE [ADP-FORMING]"/>
    <property type="match status" value="1"/>
</dbReference>
<dbReference type="Pfam" id="PF13380">
    <property type="entry name" value="CoA_binding_2"/>
    <property type="match status" value="1"/>
</dbReference>
<dbReference type="SUPFAM" id="SSF52210">
    <property type="entry name" value="Succinyl-CoA synthetase domains"/>
    <property type="match status" value="2"/>
</dbReference>
<organism evidence="5 6">
    <name type="scientific">Saccharopolyspora rectivirgula</name>
    <dbReference type="NCBI Taxonomy" id="28042"/>
    <lineage>
        <taxon>Bacteria</taxon>
        <taxon>Bacillati</taxon>
        <taxon>Actinomycetota</taxon>
        <taxon>Actinomycetes</taxon>
        <taxon>Pseudonocardiales</taxon>
        <taxon>Pseudonocardiaceae</taxon>
        <taxon>Saccharopolyspora</taxon>
    </lineage>
</organism>
<dbReference type="InterPro" id="IPR032875">
    <property type="entry name" value="Succ_CoA_lig_flav_dom"/>
</dbReference>
<dbReference type="RefSeq" id="WP_037342669.1">
    <property type="nucleotide sequence ID" value="NZ_JAJUIW010000002.1"/>
</dbReference>
<name>A0A073B3A2_9PSEU</name>
<dbReference type="Gene3D" id="3.40.50.720">
    <property type="entry name" value="NAD(P)-binding Rossmann-like Domain"/>
    <property type="match status" value="1"/>
</dbReference>
<dbReference type="STRING" id="28042.GU90_02150"/>
<dbReference type="InterPro" id="IPR016102">
    <property type="entry name" value="Succinyl-CoA_synth-like"/>
</dbReference>
<dbReference type="Gene3D" id="3.30.470.20">
    <property type="entry name" value="ATP-grasp fold, B domain"/>
    <property type="match status" value="1"/>
</dbReference>
<dbReference type="Pfam" id="PF13549">
    <property type="entry name" value="ATP-grasp_5"/>
    <property type="match status" value="1"/>
</dbReference>
<comment type="caution">
    <text evidence="5">The sequence shown here is derived from an EMBL/GenBank/DDBJ whole genome shotgun (WGS) entry which is preliminary data.</text>
</comment>
<dbReference type="Gene3D" id="3.30.1490.20">
    <property type="entry name" value="ATP-grasp fold, A domain"/>
    <property type="match status" value="1"/>
</dbReference>
<dbReference type="Proteomes" id="UP000031419">
    <property type="component" value="Unassembled WGS sequence"/>
</dbReference>
<proteinExistence type="predicted"/>
<dbReference type="EMBL" id="JNVU01000009">
    <property type="protein sequence ID" value="KEI45722.1"/>
    <property type="molecule type" value="Genomic_DNA"/>
</dbReference>
<dbReference type="SUPFAM" id="SSF51735">
    <property type="entry name" value="NAD(P)-binding Rossmann-fold domains"/>
    <property type="match status" value="1"/>
</dbReference>
<dbReference type="GO" id="GO:0005524">
    <property type="term" value="F:ATP binding"/>
    <property type="evidence" value="ECO:0007669"/>
    <property type="project" value="UniProtKB-KW"/>
</dbReference>
<dbReference type="Pfam" id="PF13607">
    <property type="entry name" value="Succ_CoA_lig"/>
    <property type="match status" value="1"/>
</dbReference>
<dbReference type="SUPFAM" id="SSF56059">
    <property type="entry name" value="Glutathione synthetase ATP-binding domain-like"/>
    <property type="match status" value="1"/>
</dbReference>
<dbReference type="AlphaFoldDB" id="A0A073B3A2"/>
<dbReference type="OrthoDB" id="190266at2"/>
<evidence type="ECO:0000256" key="1">
    <source>
        <dbReference type="ARBA" id="ARBA00022598"/>
    </source>
</evidence>
<evidence type="ECO:0000313" key="6">
    <source>
        <dbReference type="Proteomes" id="UP000031419"/>
    </source>
</evidence>
<dbReference type="InterPro" id="IPR036291">
    <property type="entry name" value="NAD(P)-bd_dom_sf"/>
</dbReference>
<feature type="domain" description="CoA-binding" evidence="4">
    <location>
        <begin position="14"/>
        <end position="109"/>
    </location>
</feature>
<protein>
    <recommendedName>
        <fullName evidence="4">CoA-binding domain-containing protein</fullName>
    </recommendedName>
</protein>